<protein>
    <submittedName>
        <fullName evidence="1">Uncharacterized protein</fullName>
    </submittedName>
</protein>
<dbReference type="AlphaFoldDB" id="A0A1I6BPF2"/>
<gene>
    <name evidence="1" type="ORF">SAMN04515668_4881</name>
</gene>
<evidence type="ECO:0000313" key="1">
    <source>
        <dbReference type="EMBL" id="SFQ82764.1"/>
    </source>
</evidence>
<accession>A0A1I6BPF2</accession>
<name>A0A1I6BPF2_HYMAR</name>
<dbReference type="STRING" id="1227077.SAMN04515668_4881"/>
<organism evidence="1 2">
    <name type="scientific">Hymenobacter arizonensis</name>
    <name type="common">Siccationidurans arizonensis</name>
    <dbReference type="NCBI Taxonomy" id="1227077"/>
    <lineage>
        <taxon>Bacteria</taxon>
        <taxon>Pseudomonadati</taxon>
        <taxon>Bacteroidota</taxon>
        <taxon>Cytophagia</taxon>
        <taxon>Cytophagales</taxon>
        <taxon>Hymenobacteraceae</taxon>
        <taxon>Hymenobacter</taxon>
    </lineage>
</organism>
<keyword evidence="2" id="KW-1185">Reference proteome</keyword>
<proteinExistence type="predicted"/>
<sequence>MHHVPHQPANKMDWEHLQKTVYRRDGALRDIYVRQVSRADWATWMALVNRDYPVHWVVEGYNEETPASRIDADFIAHWWDERERTSAQATVFLEQIQVKCYFFADTELENDICPTEIQSLEDHERLMQYLVAVSLALGKEVILTEETVEDPQVFVRVNGRNIHYEELP</sequence>
<dbReference type="Proteomes" id="UP000199029">
    <property type="component" value="Unassembled WGS sequence"/>
</dbReference>
<reference evidence="2" key="1">
    <citation type="submission" date="2016-10" db="EMBL/GenBank/DDBJ databases">
        <authorList>
            <person name="Varghese N."/>
            <person name="Submissions S."/>
        </authorList>
    </citation>
    <scope>NUCLEOTIDE SEQUENCE [LARGE SCALE GENOMIC DNA]</scope>
    <source>
        <strain evidence="2">OR362-8,ATCC BAA-1266,JCM 13504</strain>
    </source>
</reference>
<evidence type="ECO:0000313" key="2">
    <source>
        <dbReference type="Proteomes" id="UP000199029"/>
    </source>
</evidence>
<dbReference type="EMBL" id="FOXS01000010">
    <property type="protein sequence ID" value="SFQ82764.1"/>
    <property type="molecule type" value="Genomic_DNA"/>
</dbReference>